<keyword evidence="3" id="KW-1185">Reference proteome</keyword>
<comment type="caution">
    <text evidence="2">The sequence shown here is derived from an EMBL/GenBank/DDBJ whole genome shotgun (WGS) entry which is preliminary data.</text>
</comment>
<feature type="compositionally biased region" description="Basic and acidic residues" evidence="1">
    <location>
        <begin position="76"/>
        <end position="85"/>
    </location>
</feature>
<gene>
    <name evidence="2" type="ORF">KQX54_003218</name>
</gene>
<dbReference type="AlphaFoldDB" id="A0AAV7IEH5"/>
<feature type="region of interest" description="Disordered" evidence="1">
    <location>
        <begin position="76"/>
        <end position="157"/>
    </location>
</feature>
<dbReference type="EMBL" id="JAHXZJ010001492">
    <property type="protein sequence ID" value="KAH0551933.1"/>
    <property type="molecule type" value="Genomic_DNA"/>
</dbReference>
<feature type="compositionally biased region" description="Polar residues" evidence="1">
    <location>
        <begin position="98"/>
        <end position="114"/>
    </location>
</feature>
<dbReference type="Proteomes" id="UP000826195">
    <property type="component" value="Unassembled WGS sequence"/>
</dbReference>
<accession>A0AAV7IEH5</accession>
<sequence length="210" mass="22957">MQMITPFLGISYDELETGNMLEAHIWHIFDKSDEPRETKIGSLKHAFGDKTYRFADKVDSLTLLLKEMFGQVVRDLKTKRQKNPEPEPTAPTEDPYLPTTSVSTGLTENVQPPNIDSMFNPEEIPFPPGFNPAPPPTSDPSPPKPNPTTPTGGPYFPISLGTTVKGDLPATTSSIGKLVLIDSEGKSTDLTPKQVVSVGKYFDNLLNGSN</sequence>
<name>A0AAV7IEH5_COTGL</name>
<evidence type="ECO:0000313" key="2">
    <source>
        <dbReference type="EMBL" id="KAH0551933.1"/>
    </source>
</evidence>
<proteinExistence type="predicted"/>
<evidence type="ECO:0000313" key="3">
    <source>
        <dbReference type="Proteomes" id="UP000826195"/>
    </source>
</evidence>
<protein>
    <submittedName>
        <fullName evidence="2">Uncharacterized protein</fullName>
    </submittedName>
</protein>
<feature type="compositionally biased region" description="Pro residues" evidence="1">
    <location>
        <begin position="124"/>
        <end position="148"/>
    </location>
</feature>
<reference evidence="2 3" key="1">
    <citation type="journal article" date="2021" name="J. Hered.">
        <title>A chromosome-level genome assembly of the parasitoid wasp, Cotesia glomerata (Hymenoptera: Braconidae).</title>
        <authorList>
            <person name="Pinto B.J."/>
            <person name="Weis J.J."/>
            <person name="Gamble T."/>
            <person name="Ode P.J."/>
            <person name="Paul R."/>
            <person name="Zaspel J.M."/>
        </authorList>
    </citation>
    <scope>NUCLEOTIDE SEQUENCE [LARGE SCALE GENOMIC DNA]</scope>
    <source>
        <strain evidence="2">CgM1</strain>
    </source>
</reference>
<organism evidence="2 3">
    <name type="scientific">Cotesia glomerata</name>
    <name type="common">Lepidopteran parasitic wasp</name>
    <name type="synonym">Apanteles glomeratus</name>
    <dbReference type="NCBI Taxonomy" id="32391"/>
    <lineage>
        <taxon>Eukaryota</taxon>
        <taxon>Metazoa</taxon>
        <taxon>Ecdysozoa</taxon>
        <taxon>Arthropoda</taxon>
        <taxon>Hexapoda</taxon>
        <taxon>Insecta</taxon>
        <taxon>Pterygota</taxon>
        <taxon>Neoptera</taxon>
        <taxon>Endopterygota</taxon>
        <taxon>Hymenoptera</taxon>
        <taxon>Apocrita</taxon>
        <taxon>Ichneumonoidea</taxon>
        <taxon>Braconidae</taxon>
        <taxon>Microgastrinae</taxon>
        <taxon>Cotesia</taxon>
    </lineage>
</organism>
<evidence type="ECO:0000256" key="1">
    <source>
        <dbReference type="SAM" id="MobiDB-lite"/>
    </source>
</evidence>